<reference evidence="2 3" key="1">
    <citation type="submission" date="2015-01" db="EMBL/GenBank/DDBJ databases">
        <title>Evolution of Trichinella species and genotypes.</title>
        <authorList>
            <person name="Korhonen P.K."/>
            <person name="Edoardo P."/>
            <person name="Giuseppe L.R."/>
            <person name="Gasser R.B."/>
        </authorList>
    </citation>
    <scope>NUCLEOTIDE SEQUENCE [LARGE SCALE GENOMIC DNA]</scope>
    <source>
        <strain evidence="2">ISS3</strain>
    </source>
</reference>
<sequence length="117" mass="13203">MGLNLTDGNGHIRALNGMALLRCEFTLSQHCNTSRRESWTGVESGKVKESTLLRTANERTILLRHTASRNSAFEAALRSSRFTKRAKVAVFLVLKRTFCNQLLDESFKRSKSFEGPQ</sequence>
<evidence type="ECO:0000313" key="3">
    <source>
        <dbReference type="Proteomes" id="UP000054776"/>
    </source>
</evidence>
<comment type="caution">
    <text evidence="2">The sequence shown here is derived from an EMBL/GenBank/DDBJ whole genome shotgun (WGS) entry which is preliminary data.</text>
</comment>
<evidence type="ECO:0000313" key="2">
    <source>
        <dbReference type="EMBL" id="KRY29270.1"/>
    </source>
</evidence>
<keyword evidence="3" id="KW-1185">Reference proteome</keyword>
<protein>
    <submittedName>
        <fullName evidence="2">Uncharacterized protein</fullName>
    </submittedName>
</protein>
<organism evidence="2 3">
    <name type="scientific">Trichinella spiralis</name>
    <name type="common">Trichina worm</name>
    <dbReference type="NCBI Taxonomy" id="6334"/>
    <lineage>
        <taxon>Eukaryota</taxon>
        <taxon>Metazoa</taxon>
        <taxon>Ecdysozoa</taxon>
        <taxon>Nematoda</taxon>
        <taxon>Enoplea</taxon>
        <taxon>Dorylaimia</taxon>
        <taxon>Trichinellida</taxon>
        <taxon>Trichinellidae</taxon>
        <taxon>Trichinella</taxon>
    </lineage>
</organism>
<dbReference type="OrthoDB" id="5942292at2759"/>
<proteinExistence type="predicted"/>
<accession>A0A0V1AWZ4</accession>
<gene>
    <name evidence="2" type="ORF">T01_13691</name>
    <name evidence="1" type="ORF">T01_9431</name>
</gene>
<name>A0A0V1AWZ4_TRISP</name>
<dbReference type="EMBL" id="JYDH01000299">
    <property type="protein sequence ID" value="KRY26987.1"/>
    <property type="molecule type" value="Genomic_DNA"/>
</dbReference>
<evidence type="ECO:0000313" key="1">
    <source>
        <dbReference type="EMBL" id="KRY26987.1"/>
    </source>
</evidence>
<dbReference type="InParanoid" id="A0A0V1AWZ4"/>
<dbReference type="AlphaFoldDB" id="A0A0V1AWZ4"/>
<dbReference type="Proteomes" id="UP000054776">
    <property type="component" value="Unassembled WGS sequence"/>
</dbReference>
<dbReference type="EMBL" id="JYDH01000176">
    <property type="protein sequence ID" value="KRY29270.1"/>
    <property type="molecule type" value="Genomic_DNA"/>
</dbReference>